<evidence type="ECO:0000313" key="1">
    <source>
        <dbReference type="EMBL" id="MDE4908745.1"/>
    </source>
</evidence>
<dbReference type="Proteomes" id="UP001143747">
    <property type="component" value="Unassembled WGS sequence"/>
</dbReference>
<evidence type="ECO:0000313" key="2">
    <source>
        <dbReference type="Proteomes" id="UP001143747"/>
    </source>
</evidence>
<protein>
    <submittedName>
        <fullName evidence="1">Uncharacterized protein</fullName>
    </submittedName>
</protein>
<comment type="caution">
    <text evidence="1">The sequence shown here is derived from an EMBL/GenBank/DDBJ whole genome shotgun (WGS) entry which is preliminary data.</text>
</comment>
<sequence>MLSNSNPKNNDPYDDFFDGLCRNFNIERIAAKQSIKPINSKGESL</sequence>
<name>A0A9Q4KVW6_9EURY</name>
<proteinExistence type="predicted"/>
<dbReference type="EMBL" id="JAKELO010000002">
    <property type="protein sequence ID" value="MDE4908745.1"/>
    <property type="molecule type" value="Genomic_DNA"/>
</dbReference>
<dbReference type="RefSeq" id="WP_274925358.1">
    <property type="nucleotide sequence ID" value="NZ_JAKELO010000002.1"/>
</dbReference>
<organism evidence="1 2">
    <name type="scientific">Methanogenium marinum</name>
    <dbReference type="NCBI Taxonomy" id="348610"/>
    <lineage>
        <taxon>Archaea</taxon>
        <taxon>Methanobacteriati</taxon>
        <taxon>Methanobacteriota</taxon>
        <taxon>Stenosarchaea group</taxon>
        <taxon>Methanomicrobia</taxon>
        <taxon>Methanomicrobiales</taxon>
        <taxon>Methanomicrobiaceae</taxon>
        <taxon>Methanogenium</taxon>
    </lineage>
</organism>
<gene>
    <name evidence="1" type="ORF">L0665_09015</name>
</gene>
<reference evidence="1" key="1">
    <citation type="submission" date="2022-01" db="EMBL/GenBank/DDBJ databases">
        <title>Draft genome of Methanogenium marinum DSM 15558.</title>
        <authorList>
            <person name="Chen S.-C."/>
            <person name="You Y.-T."/>
        </authorList>
    </citation>
    <scope>NUCLEOTIDE SEQUENCE</scope>
    <source>
        <strain evidence="1">DSM 15558</strain>
    </source>
</reference>
<dbReference type="AlphaFoldDB" id="A0A9Q4KVW6"/>
<accession>A0A9Q4KVW6</accession>
<keyword evidence="2" id="KW-1185">Reference proteome</keyword>